<accession>A0ABS1KT83</accession>
<dbReference type="SMART" id="SM00421">
    <property type="entry name" value="HTH_LUXR"/>
    <property type="match status" value="1"/>
</dbReference>
<dbReference type="SUPFAM" id="SSF52172">
    <property type="entry name" value="CheY-like"/>
    <property type="match status" value="1"/>
</dbReference>
<evidence type="ECO:0000259" key="4">
    <source>
        <dbReference type="PROSITE" id="PS50043"/>
    </source>
</evidence>
<protein>
    <submittedName>
        <fullName evidence="6">Response regulator transcription factor</fullName>
    </submittedName>
</protein>
<keyword evidence="2" id="KW-0238">DNA-binding</keyword>
<dbReference type="Gene3D" id="3.40.50.2300">
    <property type="match status" value="1"/>
</dbReference>
<reference evidence="6 7" key="1">
    <citation type="submission" date="2021-01" db="EMBL/GenBank/DDBJ databases">
        <title>Chryseolinea sp. Jin1 Genome sequencing and assembly.</title>
        <authorList>
            <person name="Kim I."/>
        </authorList>
    </citation>
    <scope>NUCLEOTIDE SEQUENCE [LARGE SCALE GENOMIC DNA]</scope>
    <source>
        <strain evidence="6 7">Jin1</strain>
    </source>
</reference>
<dbReference type="Gene3D" id="1.10.10.10">
    <property type="entry name" value="Winged helix-like DNA-binding domain superfamily/Winged helix DNA-binding domain"/>
    <property type="match status" value="1"/>
</dbReference>
<dbReference type="PROSITE" id="PS50043">
    <property type="entry name" value="HTH_LUXR_2"/>
    <property type="match status" value="1"/>
</dbReference>
<dbReference type="SUPFAM" id="SSF46894">
    <property type="entry name" value="C-terminal effector domain of the bipartite response regulators"/>
    <property type="match status" value="1"/>
</dbReference>
<organism evidence="6 7">
    <name type="scientific">Chryseolinea lacunae</name>
    <dbReference type="NCBI Taxonomy" id="2801331"/>
    <lineage>
        <taxon>Bacteria</taxon>
        <taxon>Pseudomonadati</taxon>
        <taxon>Bacteroidota</taxon>
        <taxon>Cytophagia</taxon>
        <taxon>Cytophagales</taxon>
        <taxon>Fulvivirgaceae</taxon>
        <taxon>Chryseolinea</taxon>
    </lineage>
</organism>
<dbReference type="Pfam" id="PF00072">
    <property type="entry name" value="Response_reg"/>
    <property type="match status" value="1"/>
</dbReference>
<dbReference type="PRINTS" id="PR00038">
    <property type="entry name" value="HTHLUXR"/>
</dbReference>
<keyword evidence="7" id="KW-1185">Reference proteome</keyword>
<dbReference type="CDD" id="cd17535">
    <property type="entry name" value="REC_NarL-like"/>
    <property type="match status" value="1"/>
</dbReference>
<dbReference type="InterPro" id="IPR011006">
    <property type="entry name" value="CheY-like_superfamily"/>
</dbReference>
<evidence type="ECO:0000313" key="7">
    <source>
        <dbReference type="Proteomes" id="UP000613030"/>
    </source>
</evidence>
<dbReference type="InterPro" id="IPR036388">
    <property type="entry name" value="WH-like_DNA-bd_sf"/>
</dbReference>
<evidence type="ECO:0000259" key="5">
    <source>
        <dbReference type="PROSITE" id="PS50110"/>
    </source>
</evidence>
<evidence type="ECO:0000256" key="2">
    <source>
        <dbReference type="ARBA" id="ARBA00023125"/>
    </source>
</evidence>
<feature type="domain" description="Response regulatory" evidence="5">
    <location>
        <begin position="7"/>
        <end position="123"/>
    </location>
</feature>
<sequence length="215" mass="24523">MKHNTVTVLIADDQLFMRESLRAMLEKTKFVKTIHEAENGQLAMTLLAQHAIDIVLLDIRMPVVDGFEVIEYIDKLKLSTRIIALTAFDEEAMIFNLLRAGVAGILFKKTTHMQEIYTALIAVLEGKHFYNEKVSIVLHSKPDGIHHPPRIKLSAREFEIIVLLCQGLGTKDIAEKLFLSEYTIEDYRKEIIKKTNTKNTYELIHYALSNGIVAQ</sequence>
<dbReference type="InterPro" id="IPR058245">
    <property type="entry name" value="NreC/VraR/RcsB-like_REC"/>
</dbReference>
<dbReference type="Proteomes" id="UP000613030">
    <property type="component" value="Unassembled WGS sequence"/>
</dbReference>
<dbReference type="PANTHER" id="PTHR43214:SF43">
    <property type="entry name" value="TWO-COMPONENT RESPONSE REGULATOR"/>
    <property type="match status" value="1"/>
</dbReference>
<evidence type="ECO:0000313" key="6">
    <source>
        <dbReference type="EMBL" id="MBL0742523.1"/>
    </source>
</evidence>
<dbReference type="CDD" id="cd06170">
    <property type="entry name" value="LuxR_C_like"/>
    <property type="match status" value="1"/>
</dbReference>
<feature type="modified residue" description="4-aspartylphosphate" evidence="3">
    <location>
        <position position="58"/>
    </location>
</feature>
<dbReference type="PANTHER" id="PTHR43214">
    <property type="entry name" value="TWO-COMPONENT RESPONSE REGULATOR"/>
    <property type="match status" value="1"/>
</dbReference>
<comment type="caution">
    <text evidence="6">The sequence shown here is derived from an EMBL/GenBank/DDBJ whole genome shotgun (WGS) entry which is preliminary data.</text>
</comment>
<dbReference type="EMBL" id="JAERRB010000004">
    <property type="protein sequence ID" value="MBL0742523.1"/>
    <property type="molecule type" value="Genomic_DNA"/>
</dbReference>
<dbReference type="RefSeq" id="WP_202010842.1">
    <property type="nucleotide sequence ID" value="NZ_JAERRB010000004.1"/>
</dbReference>
<dbReference type="PROSITE" id="PS50110">
    <property type="entry name" value="RESPONSE_REGULATORY"/>
    <property type="match status" value="1"/>
</dbReference>
<dbReference type="Pfam" id="PF00196">
    <property type="entry name" value="GerE"/>
    <property type="match status" value="1"/>
</dbReference>
<keyword evidence="1 3" id="KW-0597">Phosphoprotein</keyword>
<dbReference type="InterPro" id="IPR001789">
    <property type="entry name" value="Sig_transdc_resp-reg_receiver"/>
</dbReference>
<dbReference type="SMART" id="SM00448">
    <property type="entry name" value="REC"/>
    <property type="match status" value="1"/>
</dbReference>
<dbReference type="InterPro" id="IPR016032">
    <property type="entry name" value="Sig_transdc_resp-reg_C-effctor"/>
</dbReference>
<evidence type="ECO:0000256" key="1">
    <source>
        <dbReference type="ARBA" id="ARBA00022553"/>
    </source>
</evidence>
<proteinExistence type="predicted"/>
<dbReference type="InterPro" id="IPR000792">
    <property type="entry name" value="Tscrpt_reg_LuxR_C"/>
</dbReference>
<name>A0ABS1KT83_9BACT</name>
<gene>
    <name evidence="6" type="ORF">JI741_14945</name>
</gene>
<dbReference type="InterPro" id="IPR039420">
    <property type="entry name" value="WalR-like"/>
</dbReference>
<evidence type="ECO:0000256" key="3">
    <source>
        <dbReference type="PROSITE-ProRule" id="PRU00169"/>
    </source>
</evidence>
<feature type="domain" description="HTH luxR-type" evidence="4">
    <location>
        <begin position="146"/>
        <end position="211"/>
    </location>
</feature>